<evidence type="ECO:0008006" key="3">
    <source>
        <dbReference type="Google" id="ProtNLM"/>
    </source>
</evidence>
<dbReference type="Proteomes" id="UP001596415">
    <property type="component" value="Unassembled WGS sequence"/>
</dbReference>
<evidence type="ECO:0000313" key="1">
    <source>
        <dbReference type="EMBL" id="MFC7356878.1"/>
    </source>
</evidence>
<keyword evidence="2" id="KW-1185">Reference proteome</keyword>
<protein>
    <recommendedName>
        <fullName evidence="3">Diacylglycerol glucosyltransferase N-terminal domain-containing protein</fullName>
    </recommendedName>
</protein>
<comment type="caution">
    <text evidence="1">The sequence shown here is derived from an EMBL/GenBank/DDBJ whole genome shotgun (WGS) entry which is preliminary data.</text>
</comment>
<dbReference type="EMBL" id="JBHTBN010000001">
    <property type="protein sequence ID" value="MFC7356878.1"/>
    <property type="molecule type" value="Genomic_DNA"/>
</dbReference>
<organism evidence="1 2">
    <name type="scientific">Jejudonia soesokkakensis</name>
    <dbReference type="NCBI Taxonomy" id="1323432"/>
    <lineage>
        <taxon>Bacteria</taxon>
        <taxon>Pseudomonadati</taxon>
        <taxon>Bacteroidota</taxon>
        <taxon>Flavobacteriia</taxon>
        <taxon>Flavobacteriales</taxon>
        <taxon>Flavobacteriaceae</taxon>
        <taxon>Jejudonia</taxon>
    </lineage>
</organism>
<name>A0ABW2MT44_9FLAO</name>
<accession>A0ABW2MT44</accession>
<gene>
    <name evidence="1" type="ORF">ACFQO1_04195</name>
</gene>
<proteinExistence type="predicted"/>
<reference evidence="2" key="1">
    <citation type="journal article" date="2019" name="Int. J. Syst. Evol. Microbiol.">
        <title>The Global Catalogue of Microorganisms (GCM) 10K type strain sequencing project: providing services to taxonomists for standard genome sequencing and annotation.</title>
        <authorList>
            <consortium name="The Broad Institute Genomics Platform"/>
            <consortium name="The Broad Institute Genome Sequencing Center for Infectious Disease"/>
            <person name="Wu L."/>
            <person name="Ma J."/>
        </authorList>
    </citation>
    <scope>NUCLEOTIDE SEQUENCE [LARGE SCALE GENOMIC DNA]</scope>
    <source>
        <strain evidence="2">CGMCC 1.16306</strain>
    </source>
</reference>
<dbReference type="RefSeq" id="WP_380216715.1">
    <property type="nucleotide sequence ID" value="NZ_JBHTBN010000001.1"/>
</dbReference>
<dbReference type="SUPFAM" id="SSF53756">
    <property type="entry name" value="UDP-Glycosyltransferase/glycogen phosphorylase"/>
    <property type="match status" value="1"/>
</dbReference>
<evidence type="ECO:0000313" key="2">
    <source>
        <dbReference type="Proteomes" id="UP001596415"/>
    </source>
</evidence>
<sequence length="456" mass="52277">MISKKNILLLVPDGTGIKNYLYSSVFKHADASLHLYHNFDGDTLTELKNHISLDSTLEIPAYKESVKEKFLRELIHLARIQYNAKKAENPSILSFFKSKKGSVKLIFFYKVVQLLATTITTYQGILKLEKKYQKALRKNPLYPQVSEQLQTLQPDVLFCTHQRALKAPVVFAAARDLGIKTATVIYSWDNIPKARLALQADLYLVWSRYMKKELQFFYPEIASEGIKVTGTPQFEFYKDESNIIPKTEFYSSYGLSESKKIVCFSGDDVLTSPHDPQYLDDIASAIVSEGMEDRIQIVFRRCPVDVSGRYDWVLQKFPKLIIDMPPLWNFNSDLWSAVYPTYQDISLLVSLAYYADAVVNVGSTMAFDFGMFGKPCIFINYDTVPDRHWSVKRIYAYQHFRSMPSKDAVYWLSDKENIIAILTRAIDTPATAIAQWFDVVVEDAERASQQILKSIV</sequence>